<proteinExistence type="predicted"/>
<reference evidence="2 3" key="1">
    <citation type="journal article" date="2018" name="Front. Plant Sci.">
        <title>Red Clover (Trifolium pratense) and Zigzag Clover (T. medium) - A Picture of Genomic Similarities and Differences.</title>
        <authorList>
            <person name="Dluhosova J."/>
            <person name="Istvanek J."/>
            <person name="Nedelnik J."/>
            <person name="Repkova J."/>
        </authorList>
    </citation>
    <scope>NUCLEOTIDE SEQUENCE [LARGE SCALE GENOMIC DNA]</scope>
    <source>
        <strain evidence="3">cv. 10/8</strain>
        <tissue evidence="2">Leaf</tissue>
    </source>
</reference>
<dbReference type="Proteomes" id="UP000265520">
    <property type="component" value="Unassembled WGS sequence"/>
</dbReference>
<protein>
    <submittedName>
        <fullName evidence="2">PWWP domain protein</fullName>
    </submittedName>
</protein>
<evidence type="ECO:0000313" key="3">
    <source>
        <dbReference type="Proteomes" id="UP000265520"/>
    </source>
</evidence>
<evidence type="ECO:0000256" key="1">
    <source>
        <dbReference type="SAM" id="MobiDB-lite"/>
    </source>
</evidence>
<organism evidence="2 3">
    <name type="scientific">Trifolium medium</name>
    <dbReference type="NCBI Taxonomy" id="97028"/>
    <lineage>
        <taxon>Eukaryota</taxon>
        <taxon>Viridiplantae</taxon>
        <taxon>Streptophyta</taxon>
        <taxon>Embryophyta</taxon>
        <taxon>Tracheophyta</taxon>
        <taxon>Spermatophyta</taxon>
        <taxon>Magnoliopsida</taxon>
        <taxon>eudicotyledons</taxon>
        <taxon>Gunneridae</taxon>
        <taxon>Pentapetalae</taxon>
        <taxon>rosids</taxon>
        <taxon>fabids</taxon>
        <taxon>Fabales</taxon>
        <taxon>Fabaceae</taxon>
        <taxon>Papilionoideae</taxon>
        <taxon>50 kb inversion clade</taxon>
        <taxon>NPAAA clade</taxon>
        <taxon>Hologalegina</taxon>
        <taxon>IRL clade</taxon>
        <taxon>Trifolieae</taxon>
        <taxon>Trifolium</taxon>
    </lineage>
</organism>
<sequence>MFETESKEQFGVSSGLAENVMVEDGSEKEKNENGVGEKGLCDDGVVVEVVKSSVFETEVVSVLKENDSQVVADSEVNNGSVVCEKVDCEG</sequence>
<evidence type="ECO:0000313" key="2">
    <source>
        <dbReference type="EMBL" id="MCI52300.1"/>
    </source>
</evidence>
<dbReference type="EMBL" id="LXQA010445234">
    <property type="protein sequence ID" value="MCI52300.1"/>
    <property type="molecule type" value="Genomic_DNA"/>
</dbReference>
<dbReference type="AlphaFoldDB" id="A0A392SWM0"/>
<feature type="non-terminal residue" evidence="2">
    <location>
        <position position="90"/>
    </location>
</feature>
<feature type="region of interest" description="Disordered" evidence="1">
    <location>
        <begin position="1"/>
        <end position="37"/>
    </location>
</feature>
<name>A0A392SWM0_9FABA</name>
<accession>A0A392SWM0</accession>
<comment type="caution">
    <text evidence="2">The sequence shown here is derived from an EMBL/GenBank/DDBJ whole genome shotgun (WGS) entry which is preliminary data.</text>
</comment>
<keyword evidence="3" id="KW-1185">Reference proteome</keyword>